<comment type="caution">
    <text evidence="1">The sequence shown here is derived from an EMBL/GenBank/DDBJ whole genome shotgun (WGS) entry which is preliminary data.</text>
</comment>
<protein>
    <submittedName>
        <fullName evidence="1">Uncharacterized protein</fullName>
    </submittedName>
</protein>
<sequence length="64" mass="7335">MLSHQFHFGFVARRFSFNFYNTFSHDSLPLSMGLGLTAATTDSYFNFLRSAIQLTASFNHCSYL</sequence>
<dbReference type="Proteomes" id="UP000002171">
    <property type="component" value="Unassembled WGS sequence"/>
</dbReference>
<gene>
    <name evidence="1" type="ORF">MED92_13508</name>
</gene>
<dbReference type="EMBL" id="AAOW01000014">
    <property type="protein sequence ID" value="EAR60695.1"/>
    <property type="molecule type" value="Genomic_DNA"/>
</dbReference>
<evidence type="ECO:0000313" key="2">
    <source>
        <dbReference type="Proteomes" id="UP000002171"/>
    </source>
</evidence>
<dbReference type="AlphaFoldDB" id="A0A7U8C5Y0"/>
<keyword evidence="2" id="KW-1185">Reference proteome</keyword>
<name>A0A7U8C5Y0_NEPCE</name>
<reference evidence="1 2" key="1">
    <citation type="submission" date="2006-02" db="EMBL/GenBank/DDBJ databases">
        <authorList>
            <person name="Pinhassi J."/>
            <person name="Pedros-Alio C."/>
            <person name="Ferriera S."/>
            <person name="Johnson J."/>
            <person name="Kravitz S."/>
            <person name="Halpern A."/>
            <person name="Remington K."/>
            <person name="Beeson K."/>
            <person name="Tran B."/>
            <person name="Rogers Y.-H."/>
            <person name="Friedman R."/>
            <person name="Venter J.C."/>
        </authorList>
    </citation>
    <scope>NUCLEOTIDE SEQUENCE [LARGE SCALE GENOMIC DNA]</scope>
    <source>
        <strain evidence="1 2">MED92</strain>
    </source>
</reference>
<evidence type="ECO:0000313" key="1">
    <source>
        <dbReference type="EMBL" id="EAR60695.1"/>
    </source>
</evidence>
<organism evidence="1 2">
    <name type="scientific">Neptuniibacter caesariensis</name>
    <dbReference type="NCBI Taxonomy" id="207954"/>
    <lineage>
        <taxon>Bacteria</taxon>
        <taxon>Pseudomonadati</taxon>
        <taxon>Pseudomonadota</taxon>
        <taxon>Gammaproteobacteria</taxon>
        <taxon>Oceanospirillales</taxon>
        <taxon>Oceanospirillaceae</taxon>
        <taxon>Neptuniibacter</taxon>
    </lineage>
</organism>
<proteinExistence type="predicted"/>
<accession>A0A7U8C5Y0</accession>